<keyword evidence="2" id="KW-1185">Reference proteome</keyword>
<sequence length="46" mass="5332">MILKTQQEKVSLLNSKSSIFSNRCTPLRKYPQKFSDPPSRSRIPHS</sequence>
<gene>
    <name evidence="1" type="ORF">ATC1_12230</name>
</gene>
<proteinExistence type="predicted"/>
<protein>
    <submittedName>
        <fullName evidence="1">Uncharacterized protein</fullName>
    </submittedName>
</protein>
<organism evidence="1">
    <name type="scientific">Flexilinea flocculi</name>
    <dbReference type="NCBI Taxonomy" id="1678840"/>
    <lineage>
        <taxon>Bacteria</taxon>
        <taxon>Bacillati</taxon>
        <taxon>Chloroflexota</taxon>
        <taxon>Anaerolineae</taxon>
        <taxon>Anaerolineales</taxon>
        <taxon>Anaerolineaceae</taxon>
        <taxon>Flexilinea</taxon>
    </lineage>
</organism>
<accession>A0A0K8PAN0</accession>
<name>A0A0K8PAN0_9CHLR</name>
<evidence type="ECO:0000313" key="2">
    <source>
        <dbReference type="Proteomes" id="UP000053370"/>
    </source>
</evidence>
<evidence type="ECO:0000313" key="1">
    <source>
        <dbReference type="EMBL" id="GAP39696.1"/>
    </source>
</evidence>
<dbReference type="AlphaFoldDB" id="A0A0K8PAN0"/>
<dbReference type="Proteomes" id="UP000053370">
    <property type="component" value="Unassembled WGS sequence"/>
</dbReference>
<reference evidence="1" key="1">
    <citation type="journal article" date="2015" name="Genome Announc.">
        <title>Draft Genome Sequence of Anaerolineae Strain TC1, a Novel Isolate from a Methanogenic Wastewater Treatment System.</title>
        <authorList>
            <person name="Matsuura N."/>
            <person name="Tourlousse D.M."/>
            <person name="Sun L."/>
            <person name="Toyonaga M."/>
            <person name="Kuroda K."/>
            <person name="Ohashi A."/>
            <person name="Cruz R."/>
            <person name="Yamaguchi T."/>
            <person name="Sekiguchi Y."/>
        </authorList>
    </citation>
    <scope>NUCLEOTIDE SEQUENCE [LARGE SCALE GENOMIC DNA]</scope>
    <source>
        <strain evidence="1">TC1</strain>
    </source>
</reference>
<dbReference type="EMBL" id="DF968180">
    <property type="protein sequence ID" value="GAP39696.1"/>
    <property type="molecule type" value="Genomic_DNA"/>
</dbReference>